<dbReference type="AlphaFoldDB" id="A0A0A8YTD1"/>
<sequence length="35" mass="4029">MKPSTQLEQNSSLMRSSWHPILLSHTIHSTSYCVK</sequence>
<dbReference type="EMBL" id="GBRH01269197">
    <property type="protein sequence ID" value="JAD28698.1"/>
    <property type="molecule type" value="Transcribed_RNA"/>
</dbReference>
<accession>A0A0A8YTD1</accession>
<reference evidence="1" key="1">
    <citation type="submission" date="2014-09" db="EMBL/GenBank/DDBJ databases">
        <authorList>
            <person name="Magalhaes I.L.F."/>
            <person name="Oliveira U."/>
            <person name="Santos F.R."/>
            <person name="Vidigal T.H.D.A."/>
            <person name="Brescovit A.D."/>
            <person name="Santos A.J."/>
        </authorList>
    </citation>
    <scope>NUCLEOTIDE SEQUENCE</scope>
    <source>
        <tissue evidence="1">Shoot tissue taken approximately 20 cm above the soil surface</tissue>
    </source>
</reference>
<proteinExistence type="predicted"/>
<reference evidence="1" key="2">
    <citation type="journal article" date="2015" name="Data Brief">
        <title>Shoot transcriptome of the giant reed, Arundo donax.</title>
        <authorList>
            <person name="Barrero R.A."/>
            <person name="Guerrero F.D."/>
            <person name="Moolhuijzen P."/>
            <person name="Goolsby J.A."/>
            <person name="Tidwell J."/>
            <person name="Bellgard S.E."/>
            <person name="Bellgard M.I."/>
        </authorList>
    </citation>
    <scope>NUCLEOTIDE SEQUENCE</scope>
    <source>
        <tissue evidence="1">Shoot tissue taken approximately 20 cm above the soil surface</tissue>
    </source>
</reference>
<protein>
    <submittedName>
        <fullName evidence="1">Uncharacterized protein</fullName>
    </submittedName>
</protein>
<organism evidence="1">
    <name type="scientific">Arundo donax</name>
    <name type="common">Giant reed</name>
    <name type="synonym">Donax arundinaceus</name>
    <dbReference type="NCBI Taxonomy" id="35708"/>
    <lineage>
        <taxon>Eukaryota</taxon>
        <taxon>Viridiplantae</taxon>
        <taxon>Streptophyta</taxon>
        <taxon>Embryophyta</taxon>
        <taxon>Tracheophyta</taxon>
        <taxon>Spermatophyta</taxon>
        <taxon>Magnoliopsida</taxon>
        <taxon>Liliopsida</taxon>
        <taxon>Poales</taxon>
        <taxon>Poaceae</taxon>
        <taxon>PACMAD clade</taxon>
        <taxon>Arundinoideae</taxon>
        <taxon>Arundineae</taxon>
        <taxon>Arundo</taxon>
    </lineage>
</organism>
<evidence type="ECO:0000313" key="1">
    <source>
        <dbReference type="EMBL" id="JAD28698.1"/>
    </source>
</evidence>
<name>A0A0A8YTD1_ARUDO</name>